<dbReference type="Proteomes" id="UP000308901">
    <property type="component" value="Unassembled WGS sequence"/>
</dbReference>
<name>A0A5R8XZL7_9BACT</name>
<dbReference type="InterPro" id="IPR002767">
    <property type="entry name" value="Thiamine_BP"/>
</dbReference>
<proteinExistence type="inferred from homology"/>
<evidence type="ECO:0000313" key="4">
    <source>
        <dbReference type="Proteomes" id="UP000308901"/>
    </source>
</evidence>
<comment type="caution">
    <text evidence="3">The sequence shown here is derived from an EMBL/GenBank/DDBJ whole genome shotgun (WGS) entry which is preliminary data.</text>
</comment>
<dbReference type="EMBL" id="VANU01000005">
    <property type="protein sequence ID" value="TLP36889.1"/>
    <property type="molecule type" value="Genomic_DNA"/>
</dbReference>
<dbReference type="PANTHER" id="PTHR33777">
    <property type="entry name" value="UPF0045 PROTEIN ECM15"/>
    <property type="match status" value="1"/>
</dbReference>
<dbReference type="OrthoDB" id="9793516at2"/>
<evidence type="ECO:0000256" key="1">
    <source>
        <dbReference type="ARBA" id="ARBA00010272"/>
    </source>
</evidence>
<dbReference type="RefSeq" id="WP_138153143.1">
    <property type="nucleotide sequence ID" value="NZ_VANU01000005.1"/>
</dbReference>
<keyword evidence="4" id="KW-1185">Reference proteome</keyword>
<protein>
    <submittedName>
        <fullName evidence="3">Thiamine-binding protein</fullName>
    </submittedName>
</protein>
<dbReference type="Pfam" id="PF01910">
    <property type="entry name" value="Thiamine_BP"/>
    <property type="match status" value="1"/>
</dbReference>
<dbReference type="InterPro" id="IPR029756">
    <property type="entry name" value="MTH1187/YkoF-like"/>
</dbReference>
<accession>A0A5R8XZL7</accession>
<dbReference type="AlphaFoldDB" id="A0A5R8XZL7"/>
<dbReference type="GO" id="GO:0005829">
    <property type="term" value="C:cytosol"/>
    <property type="evidence" value="ECO:0007669"/>
    <property type="project" value="TreeGrafter"/>
</dbReference>
<sequence length="104" mass="11870">MSVLLQMAMFPTDKSESKSKEVSEVLKVIRDCGYPYKLTAMSTIIETEKMSEALLIIQKCYDKLEELGSKRIYSTITFDIRPGYENRLEGKVKSVENHIGEVSK</sequence>
<evidence type="ECO:0000313" key="3">
    <source>
        <dbReference type="EMBL" id="TLP36889.1"/>
    </source>
</evidence>
<evidence type="ECO:0000259" key="2">
    <source>
        <dbReference type="Pfam" id="PF01910"/>
    </source>
</evidence>
<dbReference type="InterPro" id="IPR051614">
    <property type="entry name" value="UPF0045_domain"/>
</dbReference>
<comment type="similarity">
    <text evidence="1">Belongs to the UPF0045 family.</text>
</comment>
<dbReference type="SUPFAM" id="SSF89957">
    <property type="entry name" value="MTH1187/YkoF-like"/>
    <property type="match status" value="1"/>
</dbReference>
<dbReference type="Gene3D" id="3.30.70.930">
    <property type="match status" value="1"/>
</dbReference>
<reference evidence="3 4" key="1">
    <citation type="submission" date="2019-05" db="EMBL/GenBank/DDBJ databases">
        <title>Arcobacter sp. nov., isolated from sea sediment.</title>
        <authorList>
            <person name="Kim W."/>
        </authorList>
    </citation>
    <scope>NUCLEOTIDE SEQUENCE [LARGE SCALE GENOMIC DNA]</scope>
    <source>
        <strain evidence="3 4">CAU 1517</strain>
    </source>
</reference>
<dbReference type="PANTHER" id="PTHR33777:SF1">
    <property type="entry name" value="UPF0045 PROTEIN ECM15"/>
    <property type="match status" value="1"/>
</dbReference>
<feature type="domain" description="Thiamine-binding protein" evidence="2">
    <location>
        <begin position="7"/>
        <end position="96"/>
    </location>
</feature>
<gene>
    <name evidence="3" type="ORF">FDK22_11620</name>
</gene>
<organism evidence="3 4">
    <name type="scientific">Arcobacter arenosus</name>
    <dbReference type="NCBI Taxonomy" id="2576037"/>
    <lineage>
        <taxon>Bacteria</taxon>
        <taxon>Pseudomonadati</taxon>
        <taxon>Campylobacterota</taxon>
        <taxon>Epsilonproteobacteria</taxon>
        <taxon>Campylobacterales</taxon>
        <taxon>Arcobacteraceae</taxon>
        <taxon>Arcobacter</taxon>
    </lineage>
</organism>